<protein>
    <submittedName>
        <fullName evidence="1">Uncharacterized protein</fullName>
    </submittedName>
</protein>
<proteinExistence type="predicted"/>
<dbReference type="AlphaFoldDB" id="A0A250XRJ9"/>
<evidence type="ECO:0000313" key="1">
    <source>
        <dbReference type="EMBL" id="GAX85711.1"/>
    </source>
</evidence>
<accession>A0A250XRJ9</accession>
<evidence type="ECO:0000313" key="2">
    <source>
        <dbReference type="Proteomes" id="UP000232323"/>
    </source>
</evidence>
<name>A0A250XRJ9_9CHLO</name>
<keyword evidence="2" id="KW-1185">Reference proteome</keyword>
<reference evidence="1 2" key="1">
    <citation type="submission" date="2017-08" db="EMBL/GenBank/DDBJ databases">
        <title>Acidophilic green algal genome provides insights into adaptation to an acidic environment.</title>
        <authorList>
            <person name="Hirooka S."/>
            <person name="Hirose Y."/>
            <person name="Kanesaki Y."/>
            <person name="Higuchi S."/>
            <person name="Fujiwara T."/>
            <person name="Onuma R."/>
            <person name="Era A."/>
            <person name="Ohbayashi R."/>
            <person name="Uzuka A."/>
            <person name="Nozaki H."/>
            <person name="Yoshikawa H."/>
            <person name="Miyagishima S.Y."/>
        </authorList>
    </citation>
    <scope>NUCLEOTIDE SEQUENCE [LARGE SCALE GENOMIC DNA]</scope>
    <source>
        <strain evidence="1 2">NIES-2499</strain>
    </source>
</reference>
<organism evidence="1 2">
    <name type="scientific">Chlamydomonas eustigma</name>
    <dbReference type="NCBI Taxonomy" id="1157962"/>
    <lineage>
        <taxon>Eukaryota</taxon>
        <taxon>Viridiplantae</taxon>
        <taxon>Chlorophyta</taxon>
        <taxon>core chlorophytes</taxon>
        <taxon>Chlorophyceae</taxon>
        <taxon>CS clade</taxon>
        <taxon>Chlamydomonadales</taxon>
        <taxon>Chlamydomonadaceae</taxon>
        <taxon>Chlamydomonas</taxon>
    </lineage>
</organism>
<sequence>MADLQINLLNLASELIKDKKLEDLISLQGWLSVALNAWASYQRLVTHVTPLVGYLMADGSECTLDLSGLVGHQAPDELMQHRYVRVLKCNQEVTAAQTRYQAFAGFDNAVWIVVTVLCLNILGRKHGVCLHLLLAAGWQAIVWAACTIGQGRVYADAVWHFRQRHEEFGMSAPADAQEQAHKLVQLKAASKLEDRIQALEEVLKSRRLPELEFGLPALPPTKGVARRKIKA</sequence>
<comment type="caution">
    <text evidence="1">The sequence shown here is derived from an EMBL/GenBank/DDBJ whole genome shotgun (WGS) entry which is preliminary data.</text>
</comment>
<gene>
    <name evidence="1" type="ORF">CEUSTIGMA_g13125.t1</name>
</gene>
<dbReference type="EMBL" id="BEGY01000187">
    <property type="protein sequence ID" value="GAX85711.1"/>
    <property type="molecule type" value="Genomic_DNA"/>
</dbReference>
<dbReference type="Proteomes" id="UP000232323">
    <property type="component" value="Unassembled WGS sequence"/>
</dbReference>